<evidence type="ECO:0000259" key="1">
    <source>
        <dbReference type="SMART" id="SM00134"/>
    </source>
</evidence>
<accession>A0A3B3WIP0</accession>
<keyword evidence="3" id="KW-1185">Reference proteome</keyword>
<name>A0A3B3WIP0_9TELE</name>
<proteinExistence type="predicted"/>
<evidence type="ECO:0000313" key="2">
    <source>
        <dbReference type="Ensembl" id="ENSPMEP00000002607.1"/>
    </source>
</evidence>
<feature type="domain" description="UPAR/Ly6" evidence="1">
    <location>
        <begin position="20"/>
        <end position="87"/>
    </location>
</feature>
<organism evidence="2 3">
    <name type="scientific">Poecilia mexicana</name>
    <dbReference type="NCBI Taxonomy" id="48701"/>
    <lineage>
        <taxon>Eukaryota</taxon>
        <taxon>Metazoa</taxon>
        <taxon>Chordata</taxon>
        <taxon>Craniata</taxon>
        <taxon>Vertebrata</taxon>
        <taxon>Euteleostomi</taxon>
        <taxon>Actinopterygii</taxon>
        <taxon>Neopterygii</taxon>
        <taxon>Teleostei</taxon>
        <taxon>Neoteleostei</taxon>
        <taxon>Acanthomorphata</taxon>
        <taxon>Ovalentaria</taxon>
        <taxon>Atherinomorphae</taxon>
        <taxon>Cyprinodontiformes</taxon>
        <taxon>Poeciliidae</taxon>
        <taxon>Poeciliinae</taxon>
        <taxon>Poecilia</taxon>
    </lineage>
</organism>
<sequence length="133" mass="13732">VKWIGACEAGDKEKVETSGLRCYTCVTSDPSACTNIETCPDGFDRCASVKIPGLITKSCMPSAGCISPIKCCDKDLCNGAVPTGPVTKGCKISELPCNGLTTCCEGNLCNGAVPTGPGVFLLLMSSALIMLFI</sequence>
<dbReference type="AlphaFoldDB" id="A0A3B3WIP0"/>
<reference evidence="2" key="2">
    <citation type="submission" date="2025-09" db="UniProtKB">
        <authorList>
            <consortium name="Ensembl"/>
        </authorList>
    </citation>
    <scope>IDENTIFICATION</scope>
</reference>
<dbReference type="Ensembl" id="ENSPMET00000012237.1">
    <property type="protein sequence ID" value="ENSPMEP00000002607.1"/>
    <property type="gene ID" value="ENSPMEG00000003674.1"/>
</dbReference>
<evidence type="ECO:0000313" key="3">
    <source>
        <dbReference type="Proteomes" id="UP000261480"/>
    </source>
</evidence>
<dbReference type="SMART" id="SM00134">
    <property type="entry name" value="LU"/>
    <property type="match status" value="1"/>
</dbReference>
<dbReference type="SUPFAM" id="SSF57302">
    <property type="entry name" value="Snake toxin-like"/>
    <property type="match status" value="1"/>
</dbReference>
<dbReference type="InterPro" id="IPR016054">
    <property type="entry name" value="LY6_UPA_recep-like"/>
</dbReference>
<reference evidence="2" key="1">
    <citation type="submission" date="2025-08" db="UniProtKB">
        <authorList>
            <consortium name="Ensembl"/>
        </authorList>
    </citation>
    <scope>IDENTIFICATION</scope>
</reference>
<dbReference type="Proteomes" id="UP000261480">
    <property type="component" value="Unplaced"/>
</dbReference>
<dbReference type="InterPro" id="IPR045860">
    <property type="entry name" value="Snake_toxin-like_sf"/>
</dbReference>
<dbReference type="Gene3D" id="2.10.60.10">
    <property type="entry name" value="CD59"/>
    <property type="match status" value="1"/>
</dbReference>
<protein>
    <recommendedName>
        <fullName evidence="1">UPAR/Ly6 domain-containing protein</fullName>
    </recommendedName>
</protein>